<dbReference type="PANTHER" id="PTHR11803:SF39">
    <property type="entry name" value="2-IMINOBUTANOATE_2-IMINOPROPANOATE DEAMINASE"/>
    <property type="match status" value="1"/>
</dbReference>
<name>A0ABP3GMP2_9ACTN</name>
<dbReference type="CDD" id="cd00448">
    <property type="entry name" value="YjgF_YER057c_UK114_family"/>
    <property type="match status" value="1"/>
</dbReference>
<dbReference type="Gene3D" id="3.30.1330.40">
    <property type="entry name" value="RutC-like"/>
    <property type="match status" value="1"/>
</dbReference>
<organism evidence="2 3">
    <name type="scientific">Actinoallomurus spadix</name>
    <dbReference type="NCBI Taxonomy" id="79912"/>
    <lineage>
        <taxon>Bacteria</taxon>
        <taxon>Bacillati</taxon>
        <taxon>Actinomycetota</taxon>
        <taxon>Actinomycetes</taxon>
        <taxon>Streptosporangiales</taxon>
        <taxon>Thermomonosporaceae</taxon>
        <taxon>Actinoallomurus</taxon>
    </lineage>
</organism>
<proteinExistence type="inferred from homology"/>
<dbReference type="InterPro" id="IPR006175">
    <property type="entry name" value="YjgF/YER057c/UK114"/>
</dbReference>
<dbReference type="PANTHER" id="PTHR11803">
    <property type="entry name" value="2-IMINOBUTANOATE/2-IMINOPROPANOATE DEAMINASE RIDA"/>
    <property type="match status" value="1"/>
</dbReference>
<keyword evidence="3" id="KW-1185">Reference proteome</keyword>
<gene>
    <name evidence="2" type="ORF">GCM10010151_44760</name>
</gene>
<dbReference type="RefSeq" id="WP_252807679.1">
    <property type="nucleotide sequence ID" value="NZ_BAAABM010000041.1"/>
</dbReference>
<dbReference type="InterPro" id="IPR006056">
    <property type="entry name" value="RidA"/>
</dbReference>
<dbReference type="EMBL" id="BAAABM010000041">
    <property type="protein sequence ID" value="GAA0350074.1"/>
    <property type="molecule type" value="Genomic_DNA"/>
</dbReference>
<evidence type="ECO:0000313" key="2">
    <source>
        <dbReference type="EMBL" id="GAA0350074.1"/>
    </source>
</evidence>
<dbReference type="SUPFAM" id="SSF55298">
    <property type="entry name" value="YjgF-like"/>
    <property type="match status" value="1"/>
</dbReference>
<dbReference type="Pfam" id="PF01042">
    <property type="entry name" value="Ribonuc_L-PSP"/>
    <property type="match status" value="1"/>
</dbReference>
<dbReference type="Proteomes" id="UP001501822">
    <property type="component" value="Unassembled WGS sequence"/>
</dbReference>
<keyword evidence="2" id="KW-0378">Hydrolase</keyword>
<comment type="caution">
    <text evidence="2">The sequence shown here is derived from an EMBL/GenBank/DDBJ whole genome shotgun (WGS) entry which is preliminary data.</text>
</comment>
<reference evidence="3" key="1">
    <citation type="journal article" date="2019" name="Int. J. Syst. Evol. Microbiol.">
        <title>The Global Catalogue of Microorganisms (GCM) 10K type strain sequencing project: providing services to taxonomists for standard genome sequencing and annotation.</title>
        <authorList>
            <consortium name="The Broad Institute Genomics Platform"/>
            <consortium name="The Broad Institute Genome Sequencing Center for Infectious Disease"/>
            <person name="Wu L."/>
            <person name="Ma J."/>
        </authorList>
    </citation>
    <scope>NUCLEOTIDE SEQUENCE [LARGE SCALE GENOMIC DNA]</scope>
    <source>
        <strain evidence="3">JCM 3146</strain>
    </source>
</reference>
<accession>A0ABP3GMP2</accession>
<evidence type="ECO:0000256" key="1">
    <source>
        <dbReference type="ARBA" id="ARBA00010552"/>
    </source>
</evidence>
<sequence length="134" mass="13772">MTRTVITTENAPALAAPLSQGIRKGPVLQVSGQLPLDPGTGRVVGATVAEQTTQALRNVTAVLEAGGGSLEDVVMLRVYLTDPAHLAEMNEAYAAAVGAPFPARTTVYMPLPPGMLVEVDALAVLSDRPGAPVT</sequence>
<comment type="similarity">
    <text evidence="1">Belongs to the RutC family.</text>
</comment>
<evidence type="ECO:0000313" key="3">
    <source>
        <dbReference type="Proteomes" id="UP001501822"/>
    </source>
</evidence>
<dbReference type="NCBIfam" id="TIGR00004">
    <property type="entry name" value="Rid family detoxifying hydrolase"/>
    <property type="match status" value="1"/>
</dbReference>
<protein>
    <submittedName>
        <fullName evidence="2">Rid family hydrolase</fullName>
    </submittedName>
</protein>
<dbReference type="GO" id="GO:0016787">
    <property type="term" value="F:hydrolase activity"/>
    <property type="evidence" value="ECO:0007669"/>
    <property type="project" value="UniProtKB-KW"/>
</dbReference>
<dbReference type="InterPro" id="IPR035959">
    <property type="entry name" value="RutC-like_sf"/>
</dbReference>